<protein>
    <submittedName>
        <fullName evidence="1">Uncharacterized protein</fullName>
    </submittedName>
</protein>
<accession>A0A6C0E0S0</accession>
<name>A0A6C0E0S0_9ZZZZ</name>
<dbReference type="EMBL" id="MN739708">
    <property type="protein sequence ID" value="QHT22190.1"/>
    <property type="molecule type" value="Genomic_DNA"/>
</dbReference>
<organism evidence="1">
    <name type="scientific">viral metagenome</name>
    <dbReference type="NCBI Taxonomy" id="1070528"/>
    <lineage>
        <taxon>unclassified sequences</taxon>
        <taxon>metagenomes</taxon>
        <taxon>organismal metagenomes</taxon>
    </lineage>
</organism>
<sequence>METLKLQKRVTEKLHAALENDIKHMIKHLLQTCDIHCRKTKKQMEESEIYETISSQFMHVKYCSAVLKNNKRCSKKIMDNNLYCNLHKDKSNETWAQTYRNFLDDAPSVLAPTELNVVTPSELNAKGLIMKFIDDQFFYVDDTYIYDKETLERCGYVNKSDCNEKYILCNDPFVLGKF</sequence>
<reference evidence="1" key="1">
    <citation type="journal article" date="2020" name="Nature">
        <title>Giant virus diversity and host interactions through global metagenomics.</title>
        <authorList>
            <person name="Schulz F."/>
            <person name="Roux S."/>
            <person name="Paez-Espino D."/>
            <person name="Jungbluth S."/>
            <person name="Walsh D.A."/>
            <person name="Denef V.J."/>
            <person name="McMahon K.D."/>
            <person name="Konstantinidis K.T."/>
            <person name="Eloe-Fadrosh E.A."/>
            <person name="Kyrpides N.C."/>
            <person name="Woyke T."/>
        </authorList>
    </citation>
    <scope>NUCLEOTIDE SEQUENCE</scope>
    <source>
        <strain evidence="1">GVMAG-M-3300023179-107</strain>
    </source>
</reference>
<dbReference type="AlphaFoldDB" id="A0A6C0E0S0"/>
<proteinExistence type="predicted"/>
<evidence type="ECO:0000313" key="1">
    <source>
        <dbReference type="EMBL" id="QHT22190.1"/>
    </source>
</evidence>